<organism evidence="2 3">
    <name type="scientific">Aquimarina litoralis</name>
    <dbReference type="NCBI Taxonomy" id="584605"/>
    <lineage>
        <taxon>Bacteria</taxon>
        <taxon>Pseudomonadati</taxon>
        <taxon>Bacteroidota</taxon>
        <taxon>Flavobacteriia</taxon>
        <taxon>Flavobacteriales</taxon>
        <taxon>Flavobacteriaceae</taxon>
        <taxon>Aquimarina</taxon>
    </lineage>
</organism>
<name>A0ABN1ITP0_9FLAO</name>
<keyword evidence="3" id="KW-1185">Reference proteome</keyword>
<dbReference type="Proteomes" id="UP001501758">
    <property type="component" value="Unassembled WGS sequence"/>
</dbReference>
<keyword evidence="1" id="KW-0472">Membrane</keyword>
<protein>
    <submittedName>
        <fullName evidence="2">Uncharacterized protein</fullName>
    </submittedName>
</protein>
<proteinExistence type="predicted"/>
<keyword evidence="1" id="KW-0812">Transmembrane</keyword>
<comment type="caution">
    <text evidence="2">The sequence shown here is derived from an EMBL/GenBank/DDBJ whole genome shotgun (WGS) entry which is preliminary data.</text>
</comment>
<evidence type="ECO:0000313" key="2">
    <source>
        <dbReference type="EMBL" id="GAA0721163.1"/>
    </source>
</evidence>
<reference evidence="2 3" key="1">
    <citation type="journal article" date="2019" name="Int. J. Syst. Evol. Microbiol.">
        <title>The Global Catalogue of Microorganisms (GCM) 10K type strain sequencing project: providing services to taxonomists for standard genome sequencing and annotation.</title>
        <authorList>
            <consortium name="The Broad Institute Genomics Platform"/>
            <consortium name="The Broad Institute Genome Sequencing Center for Infectious Disease"/>
            <person name="Wu L."/>
            <person name="Ma J."/>
        </authorList>
    </citation>
    <scope>NUCLEOTIDE SEQUENCE [LARGE SCALE GENOMIC DNA]</scope>
    <source>
        <strain evidence="2 3">JCM 15974</strain>
    </source>
</reference>
<dbReference type="EMBL" id="BAAAGE010000002">
    <property type="protein sequence ID" value="GAA0721163.1"/>
    <property type="molecule type" value="Genomic_DNA"/>
</dbReference>
<evidence type="ECO:0000256" key="1">
    <source>
        <dbReference type="SAM" id="Phobius"/>
    </source>
</evidence>
<keyword evidence="1" id="KW-1133">Transmembrane helix</keyword>
<evidence type="ECO:0000313" key="3">
    <source>
        <dbReference type="Proteomes" id="UP001501758"/>
    </source>
</evidence>
<gene>
    <name evidence="2" type="ORF">GCM10009430_22130</name>
</gene>
<feature type="transmembrane region" description="Helical" evidence="1">
    <location>
        <begin position="48"/>
        <end position="68"/>
    </location>
</feature>
<accession>A0ABN1ITP0</accession>
<sequence>MGYLEFIVVQFDKIISTKLLGSSIPIGNWTNRIKELFIINDMRSIDNVYMLLGMSLLLILILVWISIFPTVEKF</sequence>